<dbReference type="InterPro" id="IPR029066">
    <property type="entry name" value="PLP-binding_barrel"/>
</dbReference>
<dbReference type="PANTHER" id="PTHR10146">
    <property type="entry name" value="PROLINE SYNTHETASE CO-TRANSCRIBED BACTERIAL HOMOLOG PROTEIN"/>
    <property type="match status" value="1"/>
</dbReference>
<dbReference type="RefSeq" id="WP_130022775.1">
    <property type="nucleotide sequence ID" value="NZ_SEWF01000031.1"/>
</dbReference>
<dbReference type="GO" id="GO:0030170">
    <property type="term" value="F:pyridoxal phosphate binding"/>
    <property type="evidence" value="ECO:0007669"/>
    <property type="project" value="UniProtKB-UniRule"/>
</dbReference>
<feature type="domain" description="Alanine racemase N-terminal" evidence="5">
    <location>
        <begin position="3"/>
        <end position="216"/>
    </location>
</feature>
<sequence length="229" mass="25777">MSIVANIQEIEEQIKGKGVTLIAVSKTKPVEMLMEAYEAGFKCFGENYVQELIEKQDKMPKDIEWHFIGHLQSNKVKYIAPFVSLIHSVDSFRLLQEINKQAAKNNRVIDCLLQIYIAEEDTKSGMTEDECLEILQSEVLKNLTNISIKGLMGMSTFTDDENQVRKEFRKLKTFHASLLTSYPYLTTISMGMSGDYAIAIEEGSTMIRVGSKIFGNRSVQTGSIQTGSI</sequence>
<dbReference type="CDD" id="cd00635">
    <property type="entry name" value="PLPDE_III_YBL036c_like"/>
    <property type="match status" value="1"/>
</dbReference>
<feature type="modified residue" description="N6-(pyridoxal phosphate)lysine" evidence="2 3">
    <location>
        <position position="26"/>
    </location>
</feature>
<comment type="caution">
    <text evidence="6">The sequence shown here is derived from an EMBL/GenBank/DDBJ whole genome shotgun (WGS) entry which is preliminary data.</text>
</comment>
<proteinExistence type="inferred from homology"/>
<evidence type="ECO:0000256" key="4">
    <source>
        <dbReference type="RuleBase" id="RU004514"/>
    </source>
</evidence>
<reference evidence="6 7" key="1">
    <citation type="submission" date="2019-02" db="EMBL/GenBank/DDBJ databases">
        <title>Bacterial novel species Emticicia sp. 17J42-9 isolated from soil.</title>
        <authorList>
            <person name="Jung H.-Y."/>
        </authorList>
    </citation>
    <scope>NUCLEOTIDE SEQUENCE [LARGE SCALE GENOMIC DNA]</scope>
    <source>
        <strain evidence="6 7">17J42-9</strain>
    </source>
</reference>
<accession>A0A4Q5LWV7</accession>
<dbReference type="NCBIfam" id="TIGR00044">
    <property type="entry name" value="YggS family pyridoxal phosphate-dependent enzyme"/>
    <property type="match status" value="1"/>
</dbReference>
<name>A0A4Q5LWV7_9BACT</name>
<dbReference type="OrthoDB" id="9804072at2"/>
<evidence type="ECO:0000256" key="1">
    <source>
        <dbReference type="ARBA" id="ARBA00022898"/>
    </source>
</evidence>
<dbReference type="PROSITE" id="PS01211">
    <property type="entry name" value="UPF0001"/>
    <property type="match status" value="1"/>
</dbReference>
<evidence type="ECO:0000313" key="6">
    <source>
        <dbReference type="EMBL" id="RYU94085.1"/>
    </source>
</evidence>
<gene>
    <name evidence="6" type="ORF">EWM59_18670</name>
</gene>
<dbReference type="FunFam" id="3.20.20.10:FF:000018">
    <property type="entry name" value="Pyridoxal phosphate homeostasis protein"/>
    <property type="match status" value="1"/>
</dbReference>
<protein>
    <recommendedName>
        <fullName evidence="2">Pyridoxal phosphate homeostasis protein</fullName>
        <shortName evidence="2">PLP homeostasis protein</shortName>
    </recommendedName>
</protein>
<dbReference type="Proteomes" id="UP000293162">
    <property type="component" value="Unassembled WGS sequence"/>
</dbReference>
<dbReference type="InterPro" id="IPR011078">
    <property type="entry name" value="PyrdxlP_homeostasis"/>
</dbReference>
<evidence type="ECO:0000259" key="5">
    <source>
        <dbReference type="Pfam" id="PF01168"/>
    </source>
</evidence>
<comment type="similarity">
    <text evidence="2 4">Belongs to the pyridoxal phosphate-binding protein YggS/PROSC family.</text>
</comment>
<evidence type="ECO:0000256" key="3">
    <source>
        <dbReference type="PIRSR" id="PIRSR004848-1"/>
    </source>
</evidence>
<keyword evidence="7" id="KW-1185">Reference proteome</keyword>
<dbReference type="SUPFAM" id="SSF51419">
    <property type="entry name" value="PLP-binding barrel"/>
    <property type="match status" value="1"/>
</dbReference>
<dbReference type="PANTHER" id="PTHR10146:SF14">
    <property type="entry name" value="PYRIDOXAL PHOSPHATE HOMEOSTASIS PROTEIN"/>
    <property type="match status" value="1"/>
</dbReference>
<dbReference type="Pfam" id="PF01168">
    <property type="entry name" value="Ala_racemase_N"/>
    <property type="match status" value="1"/>
</dbReference>
<evidence type="ECO:0000256" key="2">
    <source>
        <dbReference type="HAMAP-Rule" id="MF_02087"/>
    </source>
</evidence>
<keyword evidence="1 2" id="KW-0663">Pyridoxal phosphate</keyword>
<dbReference type="AlphaFoldDB" id="A0A4Q5LWV7"/>
<comment type="cofactor">
    <cofactor evidence="3">
        <name>pyridoxal 5'-phosphate</name>
        <dbReference type="ChEBI" id="CHEBI:597326"/>
    </cofactor>
</comment>
<comment type="function">
    <text evidence="2">Pyridoxal 5'-phosphate (PLP)-binding protein, which is involved in PLP homeostasis.</text>
</comment>
<dbReference type="InterPro" id="IPR001608">
    <property type="entry name" value="Ala_racemase_N"/>
</dbReference>
<dbReference type="HAMAP" id="MF_02087">
    <property type="entry name" value="PLP_homeostasis"/>
    <property type="match status" value="1"/>
</dbReference>
<dbReference type="PIRSF" id="PIRSF004848">
    <property type="entry name" value="YBL036c_PLPDEIII"/>
    <property type="match status" value="1"/>
</dbReference>
<dbReference type="Gene3D" id="3.20.20.10">
    <property type="entry name" value="Alanine racemase"/>
    <property type="match status" value="1"/>
</dbReference>
<organism evidence="6 7">
    <name type="scientific">Emticicia agri</name>
    <dbReference type="NCBI Taxonomy" id="2492393"/>
    <lineage>
        <taxon>Bacteria</taxon>
        <taxon>Pseudomonadati</taxon>
        <taxon>Bacteroidota</taxon>
        <taxon>Cytophagia</taxon>
        <taxon>Cytophagales</taxon>
        <taxon>Leadbetterellaceae</taxon>
        <taxon>Emticicia</taxon>
    </lineage>
</organism>
<dbReference type="EMBL" id="SEWF01000031">
    <property type="protein sequence ID" value="RYU94085.1"/>
    <property type="molecule type" value="Genomic_DNA"/>
</dbReference>
<evidence type="ECO:0000313" key="7">
    <source>
        <dbReference type="Proteomes" id="UP000293162"/>
    </source>
</evidence>